<keyword evidence="1" id="KW-0378">Hydrolase</keyword>
<dbReference type="GO" id="GO:0016787">
    <property type="term" value="F:hydrolase activity"/>
    <property type="evidence" value="ECO:0007669"/>
    <property type="project" value="UniProtKB-KW"/>
</dbReference>
<dbReference type="InterPro" id="IPR013094">
    <property type="entry name" value="AB_hydrolase_3"/>
</dbReference>
<organism evidence="3 4">
    <name type="scientific">Cryoendolithus antarcticus</name>
    <dbReference type="NCBI Taxonomy" id="1507870"/>
    <lineage>
        <taxon>Eukaryota</taxon>
        <taxon>Fungi</taxon>
        <taxon>Dikarya</taxon>
        <taxon>Ascomycota</taxon>
        <taxon>Pezizomycotina</taxon>
        <taxon>Dothideomycetes</taxon>
        <taxon>Dothideomycetidae</taxon>
        <taxon>Cladosporiales</taxon>
        <taxon>Cladosporiaceae</taxon>
        <taxon>Cryoendolithus</taxon>
    </lineage>
</organism>
<dbReference type="PANTHER" id="PTHR48081">
    <property type="entry name" value="AB HYDROLASE SUPERFAMILY PROTEIN C4A8.06C"/>
    <property type="match status" value="1"/>
</dbReference>
<dbReference type="Pfam" id="PF07859">
    <property type="entry name" value="Abhydrolase_3"/>
    <property type="match status" value="1"/>
</dbReference>
<comment type="caution">
    <text evidence="3">The sequence shown here is derived from an EMBL/GenBank/DDBJ whole genome shotgun (WGS) entry which is preliminary data.</text>
</comment>
<evidence type="ECO:0000313" key="3">
    <source>
        <dbReference type="EMBL" id="OQO11842.1"/>
    </source>
</evidence>
<name>A0A1V8TKU3_9PEZI</name>
<evidence type="ECO:0000256" key="1">
    <source>
        <dbReference type="ARBA" id="ARBA00022801"/>
    </source>
</evidence>
<dbReference type="InterPro" id="IPR050300">
    <property type="entry name" value="GDXG_lipolytic_enzyme"/>
</dbReference>
<dbReference type="InParanoid" id="A0A1V8TKU3"/>
<dbReference type="Proteomes" id="UP000192596">
    <property type="component" value="Unassembled WGS sequence"/>
</dbReference>
<sequence length="340" mass="37095">MADIKDWKSLSEPTKEWNELLESIGGQAPDLGMFPDIASMRTWITEAKKAMTANFEPVKGIKEEKDHEITVGDGSKITVRTYVPEKSGGPLAVIYHGGGFCIGGLENEELLCRNLCGRLGCSVVNVDYRLAPEHVFPAAAHDCWDATVWAADNATTLLSSDPSKGFIVGGTSAGGNLAAVVSHLAQDSPLAYPVTGAHLMIPALCNNKSYPDKYKSDLISYEQNKNAAILSEKAMDLFIDNYVPDRSKRSDPLLSVLNWKSGHNGQPTTYFQICGADPLRDEALVYERLLREDLGVKTKVDVYPGLPHGFWSVFPQMKSSGKFVEDSVKGAEWLLANGRA</sequence>
<dbReference type="EMBL" id="NAJO01000006">
    <property type="protein sequence ID" value="OQO11842.1"/>
    <property type="molecule type" value="Genomic_DNA"/>
</dbReference>
<keyword evidence="4" id="KW-1185">Reference proteome</keyword>
<dbReference type="STRING" id="1507870.A0A1V8TKU3"/>
<protein>
    <recommendedName>
        <fullName evidence="2">Alpha/beta hydrolase fold-3 domain-containing protein</fullName>
    </recommendedName>
</protein>
<dbReference type="Gene3D" id="3.40.50.1820">
    <property type="entry name" value="alpha/beta hydrolase"/>
    <property type="match status" value="1"/>
</dbReference>
<dbReference type="SUPFAM" id="SSF53474">
    <property type="entry name" value="alpha/beta-Hydrolases"/>
    <property type="match status" value="1"/>
</dbReference>
<dbReference type="InterPro" id="IPR029058">
    <property type="entry name" value="AB_hydrolase_fold"/>
</dbReference>
<proteinExistence type="predicted"/>
<dbReference type="PANTHER" id="PTHR48081:SF8">
    <property type="entry name" value="ALPHA_BETA HYDROLASE FOLD-3 DOMAIN-CONTAINING PROTEIN-RELATED"/>
    <property type="match status" value="1"/>
</dbReference>
<evidence type="ECO:0000313" key="4">
    <source>
        <dbReference type="Proteomes" id="UP000192596"/>
    </source>
</evidence>
<dbReference type="AlphaFoldDB" id="A0A1V8TKU3"/>
<evidence type="ECO:0000259" key="2">
    <source>
        <dbReference type="Pfam" id="PF07859"/>
    </source>
</evidence>
<gene>
    <name evidence="3" type="ORF">B0A48_03569</name>
</gene>
<accession>A0A1V8TKU3</accession>
<feature type="domain" description="Alpha/beta hydrolase fold-3" evidence="2">
    <location>
        <begin position="93"/>
        <end position="311"/>
    </location>
</feature>
<dbReference type="OrthoDB" id="408631at2759"/>
<reference evidence="4" key="1">
    <citation type="submission" date="2017-03" db="EMBL/GenBank/DDBJ databases">
        <title>Genomes of endolithic fungi from Antarctica.</title>
        <authorList>
            <person name="Coleine C."/>
            <person name="Masonjones S."/>
            <person name="Stajich J.E."/>
        </authorList>
    </citation>
    <scope>NUCLEOTIDE SEQUENCE [LARGE SCALE GENOMIC DNA]</scope>
    <source>
        <strain evidence="4">CCFEE 5527</strain>
    </source>
</reference>